<dbReference type="Proteomes" id="UP000010866">
    <property type="component" value="Plasmid pMETHO01"/>
</dbReference>
<dbReference type="AlphaFoldDB" id="L0L2H2"/>
<organism evidence="6 7">
    <name type="scientific">Methanomethylovorans hollandica (strain DSM 15978 / NBRC 107637 / DMS1)</name>
    <dbReference type="NCBI Taxonomy" id="867904"/>
    <lineage>
        <taxon>Archaea</taxon>
        <taxon>Methanobacteriati</taxon>
        <taxon>Methanobacteriota</taxon>
        <taxon>Stenosarchaea group</taxon>
        <taxon>Methanomicrobia</taxon>
        <taxon>Methanosarcinales</taxon>
        <taxon>Methanosarcinaceae</taxon>
        <taxon>Methanomethylovorans</taxon>
    </lineage>
</organism>
<dbReference type="GO" id="GO:0006260">
    <property type="term" value="P:DNA replication"/>
    <property type="evidence" value="ECO:0007669"/>
    <property type="project" value="UniProtKB-KW"/>
</dbReference>
<dbReference type="Gene3D" id="1.10.10.10">
    <property type="entry name" value="Winged helix-like DNA-binding domain superfamily/Winged helix DNA-binding domain"/>
    <property type="match status" value="1"/>
</dbReference>
<evidence type="ECO:0000259" key="5">
    <source>
        <dbReference type="SMART" id="SM01074"/>
    </source>
</evidence>
<evidence type="ECO:0000313" key="6">
    <source>
        <dbReference type="EMBL" id="AGB50623.1"/>
    </source>
</evidence>
<evidence type="ECO:0000313" key="7">
    <source>
        <dbReference type="Proteomes" id="UP000010866"/>
    </source>
</evidence>
<dbReference type="InterPro" id="IPR050311">
    <property type="entry name" value="ORC1/CDC6"/>
</dbReference>
<sequence>MSMNVFDRDSLIIRPELLQTGYMPDQILFRDEQLNKLVTTISPILRGYQPKDMVLLGKSETGKTIVVNKILNDLREKIHQETLNLEIIEISYSISFSPERAIQNVIYRITEDDNVYEAGLNEQQVVSKLIDILKTKEMSLLIVDHNVPGKKSKDFLKLLFDAQASLQTRNTNKNIFISFILIIDSDIEKWQVDDNYITILFSPYSKEEIEKIVFDRKSAFKEGAISDEIIKQCITAVPNSISDILSLLLDTTIIAESKNANSVTEEHLVNMLKIRKHNPVIEIIRTLTPSQRIVIQIIAALTSEKKEVHASDIYNEYVSLCKKENIKPLSRPRISQIIGGFEDLGILNRNVIYEEIPGRISTITLNVSSESLREMLNEVSKIE</sequence>
<dbReference type="EMBL" id="CP003363">
    <property type="protein sequence ID" value="AGB50623.1"/>
    <property type="molecule type" value="Genomic_DNA"/>
</dbReference>
<dbReference type="Gene3D" id="1.10.8.60">
    <property type="match status" value="1"/>
</dbReference>
<evidence type="ECO:0000256" key="1">
    <source>
        <dbReference type="ARBA" id="ARBA00006184"/>
    </source>
</evidence>
<geneLocation type="plasmid" evidence="6 7">
    <name>pMETHO01</name>
</geneLocation>
<dbReference type="InterPro" id="IPR027417">
    <property type="entry name" value="P-loop_NTPase"/>
</dbReference>
<dbReference type="GO" id="GO:0005524">
    <property type="term" value="F:ATP binding"/>
    <property type="evidence" value="ECO:0007669"/>
    <property type="project" value="UniProtKB-KW"/>
</dbReference>
<feature type="domain" description="Cdc6 C-terminal" evidence="5">
    <location>
        <begin position="294"/>
        <end position="376"/>
    </location>
</feature>
<gene>
    <name evidence="6" type="ordered locus">Metho_2483</name>
</gene>
<keyword evidence="7" id="KW-1185">Reference proteome</keyword>
<dbReference type="Pfam" id="PF09079">
    <property type="entry name" value="WHD_Cdc6"/>
    <property type="match status" value="1"/>
</dbReference>
<keyword evidence="6" id="KW-0614">Plasmid</keyword>
<comment type="similarity">
    <text evidence="1">Belongs to the CDC6/cdc18 family.</text>
</comment>
<evidence type="ECO:0000256" key="3">
    <source>
        <dbReference type="ARBA" id="ARBA00022741"/>
    </source>
</evidence>
<dbReference type="SUPFAM" id="SSF52540">
    <property type="entry name" value="P-loop containing nucleoside triphosphate hydrolases"/>
    <property type="match status" value="1"/>
</dbReference>
<keyword evidence="4" id="KW-0067">ATP-binding</keyword>
<dbReference type="PANTHER" id="PTHR10763">
    <property type="entry name" value="CELL DIVISION CONTROL PROTEIN 6-RELATED"/>
    <property type="match status" value="1"/>
</dbReference>
<reference evidence="7" key="1">
    <citation type="submission" date="2012-02" db="EMBL/GenBank/DDBJ databases">
        <title>Complete sequence of plasmid of Methanomethylovorans hollandica DSM 15978.</title>
        <authorList>
            <person name="Lucas S."/>
            <person name="Copeland A."/>
            <person name="Lapidus A."/>
            <person name="Glavina del Rio T."/>
            <person name="Dalin E."/>
            <person name="Tice H."/>
            <person name="Bruce D."/>
            <person name="Goodwin L."/>
            <person name="Pitluck S."/>
            <person name="Peters L."/>
            <person name="Mikhailova N."/>
            <person name="Held B."/>
            <person name="Kyrpides N."/>
            <person name="Mavromatis K."/>
            <person name="Ivanova N."/>
            <person name="Brettin T."/>
            <person name="Detter J.C."/>
            <person name="Han C."/>
            <person name="Larimer F."/>
            <person name="Land M."/>
            <person name="Hauser L."/>
            <person name="Markowitz V."/>
            <person name="Cheng J.-F."/>
            <person name="Hugenholtz P."/>
            <person name="Woyke T."/>
            <person name="Wu D."/>
            <person name="Spring S."/>
            <person name="Schroeder M."/>
            <person name="Brambilla E."/>
            <person name="Klenk H.-P."/>
            <person name="Eisen J.A."/>
        </authorList>
    </citation>
    <scope>NUCLEOTIDE SEQUENCE [LARGE SCALE GENOMIC DNA]</scope>
    <source>
        <strain evidence="7">DSM 15978 / NBRC 107637 / DMS1</strain>
        <plasmid evidence="7">Plasmid pMETHO01</plasmid>
    </source>
</reference>
<dbReference type="PANTHER" id="PTHR10763:SF26">
    <property type="entry name" value="CELL DIVISION CONTROL PROTEIN 6 HOMOLOG"/>
    <property type="match status" value="1"/>
</dbReference>
<dbReference type="HOGENOM" id="CLU_881716_0_0_2"/>
<dbReference type="SMART" id="SM01074">
    <property type="entry name" value="Cdc6_C"/>
    <property type="match status" value="1"/>
</dbReference>
<accession>L0L2H2</accession>
<name>L0L2H2_METHD</name>
<keyword evidence="2" id="KW-0235">DNA replication</keyword>
<dbReference type="InterPro" id="IPR036388">
    <property type="entry name" value="WH-like_DNA-bd_sf"/>
</dbReference>
<evidence type="ECO:0000256" key="2">
    <source>
        <dbReference type="ARBA" id="ARBA00022705"/>
    </source>
</evidence>
<keyword evidence="3" id="KW-0547">Nucleotide-binding</keyword>
<dbReference type="InterPro" id="IPR036390">
    <property type="entry name" value="WH_DNA-bd_sf"/>
</dbReference>
<dbReference type="InterPro" id="IPR015163">
    <property type="entry name" value="Cdc6_C"/>
</dbReference>
<protein>
    <submittedName>
        <fullName evidence="6">Cdc6-related protein, AAA superfamily ATPase</fullName>
    </submittedName>
</protein>
<dbReference type="Gene3D" id="3.40.50.300">
    <property type="entry name" value="P-loop containing nucleotide triphosphate hydrolases"/>
    <property type="match status" value="1"/>
</dbReference>
<dbReference type="KEGG" id="mhz:Metho_2483"/>
<evidence type="ECO:0000256" key="4">
    <source>
        <dbReference type="ARBA" id="ARBA00022840"/>
    </source>
</evidence>
<dbReference type="SUPFAM" id="SSF46785">
    <property type="entry name" value="Winged helix' DNA-binding domain"/>
    <property type="match status" value="1"/>
</dbReference>
<proteinExistence type="inferred from homology"/>